<sequence length="205" mass="21897">MHPLRCTLLARRSLSSPLRSPVHLTQLPPGPSSSAHSSCLLHPAFLTSFSRCCGPFPCPPAMAARQTPYFAFELAVRLLHDYPWHPPPGLTATVAWRAAAIAGLYAAVEKLVLRPALLFTAWYFPGLRGLLGDALGGRAEYTGASTVAFLVVSRWRTGARLAGPEVVTAAALYAWAVVAVWVARGLAVLLQAALPPPIRPTGEVD</sequence>
<gene>
    <name evidence="1" type="ORF">I4F81_002359</name>
</gene>
<name>A0ACC3BPE6_PYRYE</name>
<comment type="caution">
    <text evidence="1">The sequence shown here is derived from an EMBL/GenBank/DDBJ whole genome shotgun (WGS) entry which is preliminary data.</text>
</comment>
<keyword evidence="2" id="KW-1185">Reference proteome</keyword>
<proteinExistence type="predicted"/>
<dbReference type="Proteomes" id="UP000798662">
    <property type="component" value="Chromosome 1"/>
</dbReference>
<evidence type="ECO:0000313" key="1">
    <source>
        <dbReference type="EMBL" id="KAK1859765.1"/>
    </source>
</evidence>
<evidence type="ECO:0000313" key="2">
    <source>
        <dbReference type="Proteomes" id="UP000798662"/>
    </source>
</evidence>
<organism evidence="1 2">
    <name type="scientific">Pyropia yezoensis</name>
    <name type="common">Susabi-nori</name>
    <name type="synonym">Porphyra yezoensis</name>
    <dbReference type="NCBI Taxonomy" id="2788"/>
    <lineage>
        <taxon>Eukaryota</taxon>
        <taxon>Rhodophyta</taxon>
        <taxon>Bangiophyceae</taxon>
        <taxon>Bangiales</taxon>
        <taxon>Bangiaceae</taxon>
        <taxon>Pyropia</taxon>
    </lineage>
</organism>
<dbReference type="EMBL" id="CM020618">
    <property type="protein sequence ID" value="KAK1859765.1"/>
    <property type="molecule type" value="Genomic_DNA"/>
</dbReference>
<protein>
    <submittedName>
        <fullName evidence="1">Uncharacterized protein</fullName>
    </submittedName>
</protein>
<reference evidence="1" key="1">
    <citation type="submission" date="2019-11" db="EMBL/GenBank/DDBJ databases">
        <title>Nori genome reveals adaptations in red seaweeds to the harsh intertidal environment.</title>
        <authorList>
            <person name="Wang D."/>
            <person name="Mao Y."/>
        </authorList>
    </citation>
    <scope>NUCLEOTIDE SEQUENCE</scope>
    <source>
        <tissue evidence="1">Gametophyte</tissue>
    </source>
</reference>
<accession>A0ACC3BPE6</accession>